<dbReference type="GO" id="GO:0003964">
    <property type="term" value="F:RNA-directed DNA polymerase activity"/>
    <property type="evidence" value="ECO:0007669"/>
    <property type="project" value="UniProtKB-KW"/>
</dbReference>
<proteinExistence type="predicted"/>
<sequence length="102" mass="11720">MKKDLRANLKVLEEKREIAAIREAAYKKKLENYYNKKVRSSVYKPRDYVIQLNNASKVEYTGKIGPTWEGPYKLLKAGGKGAYVLSTLKGRVIQRTWNGVNL</sequence>
<accession>A0A699H338</accession>
<keyword evidence="1" id="KW-0695">RNA-directed DNA polymerase</keyword>
<gene>
    <name evidence="1" type="ORF">Tci_260665</name>
</gene>
<dbReference type="EMBL" id="BKCJ010078711">
    <property type="protein sequence ID" value="GEW88689.1"/>
    <property type="molecule type" value="Genomic_DNA"/>
</dbReference>
<organism evidence="1">
    <name type="scientific">Tanacetum cinerariifolium</name>
    <name type="common">Dalmatian daisy</name>
    <name type="synonym">Chrysanthemum cinerariifolium</name>
    <dbReference type="NCBI Taxonomy" id="118510"/>
    <lineage>
        <taxon>Eukaryota</taxon>
        <taxon>Viridiplantae</taxon>
        <taxon>Streptophyta</taxon>
        <taxon>Embryophyta</taxon>
        <taxon>Tracheophyta</taxon>
        <taxon>Spermatophyta</taxon>
        <taxon>Magnoliopsida</taxon>
        <taxon>eudicotyledons</taxon>
        <taxon>Gunneridae</taxon>
        <taxon>Pentapetalae</taxon>
        <taxon>asterids</taxon>
        <taxon>campanulids</taxon>
        <taxon>Asterales</taxon>
        <taxon>Asteraceae</taxon>
        <taxon>Asteroideae</taxon>
        <taxon>Anthemideae</taxon>
        <taxon>Anthemidinae</taxon>
        <taxon>Tanacetum</taxon>
    </lineage>
</organism>
<keyword evidence="1" id="KW-0548">Nucleotidyltransferase</keyword>
<protein>
    <submittedName>
        <fullName evidence="1">Reverse transcriptase domain-containing protein</fullName>
    </submittedName>
</protein>
<comment type="caution">
    <text evidence="1">The sequence shown here is derived from an EMBL/GenBank/DDBJ whole genome shotgun (WGS) entry which is preliminary data.</text>
</comment>
<dbReference type="AlphaFoldDB" id="A0A699H338"/>
<reference evidence="1" key="1">
    <citation type="journal article" date="2019" name="Sci. Rep.">
        <title>Draft genome of Tanacetum cinerariifolium, the natural source of mosquito coil.</title>
        <authorList>
            <person name="Yamashiro T."/>
            <person name="Shiraishi A."/>
            <person name="Satake H."/>
            <person name="Nakayama K."/>
        </authorList>
    </citation>
    <scope>NUCLEOTIDE SEQUENCE</scope>
</reference>
<keyword evidence="1" id="KW-0808">Transferase</keyword>
<evidence type="ECO:0000313" key="1">
    <source>
        <dbReference type="EMBL" id="GEW88689.1"/>
    </source>
</evidence>
<name>A0A699H338_TANCI</name>